<dbReference type="EMBL" id="CP010429">
    <property type="protein sequence ID" value="AKD54824.1"/>
    <property type="molecule type" value="Genomic_DNA"/>
</dbReference>
<feature type="coiled-coil region" evidence="2">
    <location>
        <begin position="99"/>
        <end position="169"/>
    </location>
</feature>
<name>A0A0E3ZV44_9BACT</name>
<dbReference type="RefSeq" id="WP_046376425.1">
    <property type="nucleotide sequence ID" value="NZ_CP010429.1"/>
</dbReference>
<dbReference type="HOGENOM" id="CLU_018816_1_2_10"/>
<evidence type="ECO:0000256" key="1">
    <source>
        <dbReference type="ARBA" id="ARBA00009477"/>
    </source>
</evidence>
<dbReference type="Pfam" id="PF25954">
    <property type="entry name" value="Beta-barrel_RND_2"/>
    <property type="match status" value="1"/>
</dbReference>
<dbReference type="FunFam" id="2.40.30.170:FF:000010">
    <property type="entry name" value="Efflux RND transporter periplasmic adaptor subunit"/>
    <property type="match status" value="1"/>
</dbReference>
<dbReference type="OrthoDB" id="9784685at2"/>
<dbReference type="GO" id="GO:1990281">
    <property type="term" value="C:efflux pump complex"/>
    <property type="evidence" value="ECO:0007669"/>
    <property type="project" value="TreeGrafter"/>
</dbReference>
<comment type="similarity">
    <text evidence="1">Belongs to the membrane fusion protein (MFP) (TC 8.A.1) family.</text>
</comment>
<dbReference type="NCBIfam" id="TIGR01730">
    <property type="entry name" value="RND_mfp"/>
    <property type="match status" value="1"/>
</dbReference>
<protein>
    <submittedName>
        <fullName evidence="6">RND transporter</fullName>
    </submittedName>
</protein>
<proteinExistence type="inferred from homology"/>
<dbReference type="PATRIC" id="fig|1379870.5.peg.1691"/>
<evidence type="ECO:0000259" key="4">
    <source>
        <dbReference type="Pfam" id="PF25954"/>
    </source>
</evidence>
<dbReference type="Proteomes" id="UP000033054">
    <property type="component" value="Chromosome"/>
</dbReference>
<feature type="domain" description="Multidrug resistance protein MdtA-like barrel-sandwich hybrid" evidence="3">
    <location>
        <begin position="71"/>
        <end position="196"/>
    </location>
</feature>
<dbReference type="InterPro" id="IPR058625">
    <property type="entry name" value="MdtA-like_BSH"/>
</dbReference>
<dbReference type="Pfam" id="PF25989">
    <property type="entry name" value="YknX_C"/>
    <property type="match status" value="1"/>
</dbReference>
<evidence type="ECO:0000313" key="7">
    <source>
        <dbReference type="Proteomes" id="UP000033054"/>
    </source>
</evidence>
<feature type="domain" description="YknX-like C-terminal permuted SH3-like" evidence="5">
    <location>
        <begin position="281"/>
        <end position="348"/>
    </location>
</feature>
<dbReference type="InterPro" id="IPR006143">
    <property type="entry name" value="RND_pump_MFP"/>
</dbReference>
<dbReference type="STRING" id="1379870.SD10_07790"/>
<dbReference type="Gene3D" id="2.40.30.170">
    <property type="match status" value="1"/>
</dbReference>
<dbReference type="Gene3D" id="2.40.50.100">
    <property type="match status" value="1"/>
</dbReference>
<organism evidence="6 7">
    <name type="scientific">Spirosoma radiotolerans</name>
    <dbReference type="NCBI Taxonomy" id="1379870"/>
    <lineage>
        <taxon>Bacteria</taxon>
        <taxon>Pseudomonadati</taxon>
        <taxon>Bacteroidota</taxon>
        <taxon>Cytophagia</taxon>
        <taxon>Cytophagales</taxon>
        <taxon>Cytophagaceae</taxon>
        <taxon>Spirosoma</taxon>
    </lineage>
</organism>
<dbReference type="PANTHER" id="PTHR30469">
    <property type="entry name" value="MULTIDRUG RESISTANCE PROTEIN MDTA"/>
    <property type="match status" value="1"/>
</dbReference>
<evidence type="ECO:0000259" key="3">
    <source>
        <dbReference type="Pfam" id="PF25917"/>
    </source>
</evidence>
<feature type="domain" description="CusB-like beta-barrel" evidence="4">
    <location>
        <begin position="204"/>
        <end position="276"/>
    </location>
</feature>
<keyword evidence="7" id="KW-1185">Reference proteome</keyword>
<accession>A0A0E3ZV44</accession>
<sequence>MKKTTLIVVVAILAITGLIGFRLSSNKKKIDAQKKPVVQTNVAIPVTVAPVAEGTVSQQLVKTGNLIPYKEADIIATTAGKVTKVNFNLGSSIRQGSTLVELDNRLKELSLESTQLSIDRLKKDVTRYNTLLAGNATTEIQVNETKYNYENAVNQAEQIKKQIADANVKAPIGGRIVQKDIEPGEYITVGKVLGRVLDVDRLKVQVPVNESDVYQLREGQTVKVSADVFPGRTFNGRVSYIAPQGSDEHNYPVEITIDNANGLKAGTFVNVDFSQKSNQKALQIPRSALVESVKNPYVFVVNNNVATRRSITIGRDFGDSIEVLSGLKAGDQVVTTGQLNLSDGKPVQITK</sequence>
<dbReference type="InterPro" id="IPR058637">
    <property type="entry name" value="YknX-like_C"/>
</dbReference>
<dbReference type="SUPFAM" id="SSF111369">
    <property type="entry name" value="HlyD-like secretion proteins"/>
    <property type="match status" value="1"/>
</dbReference>
<dbReference type="Gene3D" id="2.40.420.20">
    <property type="match status" value="1"/>
</dbReference>
<dbReference type="KEGG" id="srd:SD10_07790"/>
<dbReference type="GO" id="GO:0015562">
    <property type="term" value="F:efflux transmembrane transporter activity"/>
    <property type="evidence" value="ECO:0007669"/>
    <property type="project" value="TreeGrafter"/>
</dbReference>
<gene>
    <name evidence="6" type="ORF">SD10_07790</name>
</gene>
<evidence type="ECO:0000256" key="2">
    <source>
        <dbReference type="SAM" id="Coils"/>
    </source>
</evidence>
<evidence type="ECO:0000313" key="6">
    <source>
        <dbReference type="EMBL" id="AKD54824.1"/>
    </source>
</evidence>
<keyword evidence="2" id="KW-0175">Coiled coil</keyword>
<dbReference type="InterPro" id="IPR058792">
    <property type="entry name" value="Beta-barrel_RND_2"/>
</dbReference>
<dbReference type="Pfam" id="PF25917">
    <property type="entry name" value="BSH_RND"/>
    <property type="match status" value="1"/>
</dbReference>
<dbReference type="AlphaFoldDB" id="A0A0E3ZV44"/>
<reference evidence="6 7" key="1">
    <citation type="journal article" date="2014" name="Curr. Microbiol.">
        <title>Spirosoma radiotolerans sp. nov., a gamma-radiation-resistant bacterium isolated from gamma ray-irradiated soil.</title>
        <authorList>
            <person name="Lee J.J."/>
            <person name="Srinivasan S."/>
            <person name="Lim S."/>
            <person name="Joe M."/>
            <person name="Im S."/>
            <person name="Bae S.I."/>
            <person name="Park K.R."/>
            <person name="Han J.H."/>
            <person name="Park S.H."/>
            <person name="Joo B.M."/>
            <person name="Park S.J."/>
            <person name="Kim M.K."/>
        </authorList>
    </citation>
    <scope>NUCLEOTIDE SEQUENCE [LARGE SCALE GENOMIC DNA]</scope>
    <source>
        <strain evidence="6 7">DG5A</strain>
    </source>
</reference>
<evidence type="ECO:0000259" key="5">
    <source>
        <dbReference type="Pfam" id="PF25989"/>
    </source>
</evidence>